<feature type="region of interest" description="Disordered" evidence="1">
    <location>
        <begin position="22"/>
        <end position="52"/>
    </location>
</feature>
<protein>
    <submittedName>
        <fullName evidence="2">Uncharacterized protein</fullName>
    </submittedName>
</protein>
<dbReference type="Proteomes" id="UP000828390">
    <property type="component" value="Unassembled WGS sequence"/>
</dbReference>
<name>A0A9D4HJN0_DREPO</name>
<organism evidence="2 3">
    <name type="scientific">Dreissena polymorpha</name>
    <name type="common">Zebra mussel</name>
    <name type="synonym">Mytilus polymorpha</name>
    <dbReference type="NCBI Taxonomy" id="45954"/>
    <lineage>
        <taxon>Eukaryota</taxon>
        <taxon>Metazoa</taxon>
        <taxon>Spiralia</taxon>
        <taxon>Lophotrochozoa</taxon>
        <taxon>Mollusca</taxon>
        <taxon>Bivalvia</taxon>
        <taxon>Autobranchia</taxon>
        <taxon>Heteroconchia</taxon>
        <taxon>Euheterodonta</taxon>
        <taxon>Imparidentia</taxon>
        <taxon>Neoheterodontei</taxon>
        <taxon>Myida</taxon>
        <taxon>Dreissenoidea</taxon>
        <taxon>Dreissenidae</taxon>
        <taxon>Dreissena</taxon>
    </lineage>
</organism>
<evidence type="ECO:0000256" key="1">
    <source>
        <dbReference type="SAM" id="MobiDB-lite"/>
    </source>
</evidence>
<comment type="caution">
    <text evidence="2">The sequence shown here is derived from an EMBL/GenBank/DDBJ whole genome shotgun (WGS) entry which is preliminary data.</text>
</comment>
<keyword evidence="3" id="KW-1185">Reference proteome</keyword>
<reference evidence="2" key="2">
    <citation type="submission" date="2020-11" db="EMBL/GenBank/DDBJ databases">
        <authorList>
            <person name="McCartney M.A."/>
            <person name="Auch B."/>
            <person name="Kono T."/>
            <person name="Mallez S."/>
            <person name="Becker A."/>
            <person name="Gohl D.M."/>
            <person name="Silverstein K.A.T."/>
            <person name="Koren S."/>
            <person name="Bechman K.B."/>
            <person name="Herman A."/>
            <person name="Abrahante J.E."/>
            <person name="Garbe J."/>
        </authorList>
    </citation>
    <scope>NUCLEOTIDE SEQUENCE</scope>
    <source>
        <strain evidence="2">Duluth1</strain>
        <tissue evidence="2">Whole animal</tissue>
    </source>
</reference>
<sequence length="52" mass="5812">MVSLVPEGNREDADYMYFKNASSRPLRASPPFQPHVPSPDVDPKPKTVSQAR</sequence>
<evidence type="ECO:0000313" key="3">
    <source>
        <dbReference type="Proteomes" id="UP000828390"/>
    </source>
</evidence>
<dbReference type="EMBL" id="JAIWYP010000013">
    <property type="protein sequence ID" value="KAH3721715.1"/>
    <property type="molecule type" value="Genomic_DNA"/>
</dbReference>
<accession>A0A9D4HJN0</accession>
<gene>
    <name evidence="2" type="ORF">DPMN_064663</name>
</gene>
<reference evidence="2" key="1">
    <citation type="journal article" date="2019" name="bioRxiv">
        <title>The Genome of the Zebra Mussel, Dreissena polymorpha: A Resource for Invasive Species Research.</title>
        <authorList>
            <person name="McCartney M.A."/>
            <person name="Auch B."/>
            <person name="Kono T."/>
            <person name="Mallez S."/>
            <person name="Zhang Y."/>
            <person name="Obille A."/>
            <person name="Becker A."/>
            <person name="Abrahante J.E."/>
            <person name="Garbe J."/>
            <person name="Badalamenti J.P."/>
            <person name="Herman A."/>
            <person name="Mangelson H."/>
            <person name="Liachko I."/>
            <person name="Sullivan S."/>
            <person name="Sone E.D."/>
            <person name="Koren S."/>
            <person name="Silverstein K.A.T."/>
            <person name="Beckman K.B."/>
            <person name="Gohl D.M."/>
        </authorList>
    </citation>
    <scope>NUCLEOTIDE SEQUENCE</scope>
    <source>
        <strain evidence="2">Duluth1</strain>
        <tissue evidence="2">Whole animal</tissue>
    </source>
</reference>
<proteinExistence type="predicted"/>
<evidence type="ECO:0000313" key="2">
    <source>
        <dbReference type="EMBL" id="KAH3721715.1"/>
    </source>
</evidence>
<dbReference type="AlphaFoldDB" id="A0A9D4HJN0"/>